<dbReference type="InterPro" id="IPR000212">
    <property type="entry name" value="DNA_helicase_UvrD/REP"/>
</dbReference>
<evidence type="ECO:0000256" key="8">
    <source>
        <dbReference type="ARBA" id="ARBA00023125"/>
    </source>
</evidence>
<protein>
    <recommendedName>
        <fullName evidence="12">DNA 3'-5' helicase</fullName>
        <ecNumber evidence="12">5.6.2.4</ecNumber>
    </recommendedName>
    <alternativeName>
        <fullName evidence="13">DNA 3'-5' helicase II</fullName>
    </alternativeName>
</protein>
<evidence type="ECO:0000256" key="1">
    <source>
        <dbReference type="ARBA" id="ARBA00022722"/>
    </source>
</evidence>
<keyword evidence="7 15" id="KW-0067">ATP-binding</keyword>
<dbReference type="Pfam" id="PF00580">
    <property type="entry name" value="UvrD-helicase"/>
    <property type="match status" value="1"/>
</dbReference>
<sequence length="1183" mass="126551">MTSSCGSTNGSAGAGGQVVAMAEVGILHPLTGDQAGASDPRGHRWVTASAGTGKTAVLSARVLRLLLQDVAPERILCLTFTKAGAAEMAERVHGRLARWVQVDDVDLFRDLEALGEVADPAMREKARLLFARVLDATGGGLRIQTIHSFCQSLLAAFPLEAGLVPGFEPLDDRGQAELSRRALIAMIETAQRDADEPLLSAIEMLALRLGEEGTQAYLARCVRAARALDALPDDLEEALLDQLDLPTGDVESVLAERCVDAAFPVALLRQIAAANAAWGAKSGLETADRIAAWLAAAPQARAEGLDELCSALLTREGEVKNRNRDKLLAAAPDYVALATTCGEAIRALVDLRRHVAFVHLAARGLHAGRAYARAYAQAKRQAGAVDFDDLIGHASALLTRPGMAEWIRYKLDQRVDHILVDEAQDTNDAQWSIVWSIVEEFLEVEDDGLSALRTLFVVGDTKQAIFGFQGTSPEAFLGALREFRVAAGRVSHPFEELPLALSFRSMPAVLDVVDAVLDEVGHAEFGLESPSAPHQSARRHPGRVLLLPPTSLIVAQSETEGEGAEEVEDGPVEGEEDWLSDHQRRHAEKIARLVKALIGTPLASKGRDARPGDVLVLLRSRGALSRLIVARLYEAGVPVAGVDRLRLQTPLAVRDLLAALRFAVQPEDDLNLAGLLVSPLIGWSQEDLLARAIPRRGSLWGHLRENAAPEALAPLRGLLAAADFTTPYRYLEAILSGPMDGRRKLVARLGEEARDAIDELINAALGFEADDHPSLQRFIDWFDRGDADIKRELGEGGDMVRVMTVHGSKGLEAPIVILADAAFDPGQRPRADAVDLPVAKTSLPLIRPGKGEAAPPIEAAMDAAQRLDMEEHWRLLYVALTRAEEQLIVTGALGSRAKGVVPEGSWHQAVERAMRRLGADRLAMEEWGEGFAWQGPAGLPPARPARGDGDQTPGGVDEALPDWLHAPAPTEARPPRPLAPSAAVDDDVPDPPPDTAMRAAAERGRLLHALFERLPDLPGEERAAAAERWLAGPGGLADPAARGVLVAHVLAVLDDPAHAALFGPSALAEAPVAAVVDGQVIAGTVDRLLVRDEDVHVVDFKTGRAVPADVAQVPLAHVRQMAAYVAALAEIFPERQIRASLLYTAGPRLIDLPAALLSAHKPRFGPAEHNLSAHNLETGGPAD</sequence>
<proteinExistence type="predicted"/>
<dbReference type="Gene3D" id="3.90.320.10">
    <property type="match status" value="1"/>
</dbReference>
<dbReference type="Gene3D" id="1.10.486.10">
    <property type="entry name" value="PCRA, domain 4"/>
    <property type="match status" value="1"/>
</dbReference>
<dbReference type="EC" id="5.6.2.4" evidence="12"/>
<dbReference type="InterPro" id="IPR038726">
    <property type="entry name" value="PDDEXK_AddAB-type"/>
</dbReference>
<dbReference type="InterPro" id="IPR027417">
    <property type="entry name" value="P-loop_NTPase"/>
</dbReference>
<evidence type="ECO:0000256" key="14">
    <source>
        <dbReference type="ARBA" id="ARBA00048988"/>
    </source>
</evidence>
<evidence type="ECO:0000256" key="2">
    <source>
        <dbReference type="ARBA" id="ARBA00022741"/>
    </source>
</evidence>
<feature type="domain" description="UvrD-like helicase ATP-binding" evidence="17">
    <location>
        <begin position="27"/>
        <end position="506"/>
    </location>
</feature>
<keyword evidence="1" id="KW-0540">Nuclease</keyword>
<evidence type="ECO:0000313" key="19">
    <source>
        <dbReference type="EMBL" id="MBB5985518.1"/>
    </source>
</evidence>
<comment type="catalytic activity">
    <reaction evidence="11">
        <text>Couples ATP hydrolysis with the unwinding of duplex DNA by translocating in the 3'-5' direction.</text>
        <dbReference type="EC" id="5.6.2.4"/>
    </reaction>
</comment>
<dbReference type="GO" id="GO:0003678">
    <property type="term" value="F:DNA helicase activity"/>
    <property type="evidence" value="ECO:0007669"/>
    <property type="project" value="UniProtKB-EC"/>
</dbReference>
<dbReference type="InterPro" id="IPR014151">
    <property type="entry name" value="DNA_helicase_AddA"/>
</dbReference>
<dbReference type="Pfam" id="PF13361">
    <property type="entry name" value="UvrD_C"/>
    <property type="match status" value="1"/>
</dbReference>
<evidence type="ECO:0000256" key="13">
    <source>
        <dbReference type="ARBA" id="ARBA00034923"/>
    </source>
</evidence>
<evidence type="ECO:0000256" key="11">
    <source>
        <dbReference type="ARBA" id="ARBA00034617"/>
    </source>
</evidence>
<keyword evidence="3" id="KW-0227">DNA damage</keyword>
<feature type="binding site" evidence="15">
    <location>
        <begin position="48"/>
        <end position="55"/>
    </location>
    <ligand>
        <name>ATP</name>
        <dbReference type="ChEBI" id="CHEBI:30616"/>
    </ligand>
</feature>
<evidence type="ECO:0000256" key="16">
    <source>
        <dbReference type="SAM" id="MobiDB-lite"/>
    </source>
</evidence>
<evidence type="ECO:0000256" key="7">
    <source>
        <dbReference type="ARBA" id="ARBA00022840"/>
    </source>
</evidence>
<evidence type="ECO:0000259" key="17">
    <source>
        <dbReference type="PROSITE" id="PS51198"/>
    </source>
</evidence>
<evidence type="ECO:0000259" key="18">
    <source>
        <dbReference type="PROSITE" id="PS51217"/>
    </source>
</evidence>
<dbReference type="Gene3D" id="3.40.50.300">
    <property type="entry name" value="P-loop containing nucleotide triphosphate hydrolases"/>
    <property type="match status" value="4"/>
</dbReference>
<evidence type="ECO:0000256" key="9">
    <source>
        <dbReference type="ARBA" id="ARBA00023204"/>
    </source>
</evidence>
<dbReference type="PROSITE" id="PS51217">
    <property type="entry name" value="UVRD_HELICASE_CTER"/>
    <property type="match status" value="1"/>
</dbReference>
<dbReference type="SUPFAM" id="SSF52540">
    <property type="entry name" value="P-loop containing nucleoside triphosphate hydrolases"/>
    <property type="match status" value="1"/>
</dbReference>
<evidence type="ECO:0000256" key="3">
    <source>
        <dbReference type="ARBA" id="ARBA00022763"/>
    </source>
</evidence>
<reference evidence="19 20" key="1">
    <citation type="submission" date="2020-08" db="EMBL/GenBank/DDBJ databases">
        <title>Exploring microbial biodiversity for novel pathways involved in the catabolism of aromatic compounds derived from lignin.</title>
        <authorList>
            <person name="Elkins J."/>
        </authorList>
    </citation>
    <scope>NUCLEOTIDE SEQUENCE [LARGE SCALE GENOMIC DNA]</scope>
    <source>
        <strain evidence="19 20">B1D3A</strain>
    </source>
</reference>
<dbReference type="Pfam" id="PF12705">
    <property type="entry name" value="PDDEXK_1"/>
    <property type="match status" value="1"/>
</dbReference>
<dbReference type="InterPro" id="IPR014017">
    <property type="entry name" value="DNA_helicase_UvrD-like_C"/>
</dbReference>
<dbReference type="GO" id="GO:0016787">
    <property type="term" value="F:hydrolase activity"/>
    <property type="evidence" value="ECO:0007669"/>
    <property type="project" value="UniProtKB-KW"/>
</dbReference>
<keyword evidence="20" id="KW-1185">Reference proteome</keyword>
<keyword evidence="10" id="KW-0413">Isomerase</keyword>
<evidence type="ECO:0000313" key="20">
    <source>
        <dbReference type="Proteomes" id="UP001138540"/>
    </source>
</evidence>
<feature type="region of interest" description="Disordered" evidence="16">
    <location>
        <begin position="932"/>
        <end position="996"/>
    </location>
</feature>
<evidence type="ECO:0000256" key="6">
    <source>
        <dbReference type="ARBA" id="ARBA00022839"/>
    </source>
</evidence>
<dbReference type="NCBIfam" id="TIGR02784">
    <property type="entry name" value="addA_alphas"/>
    <property type="match status" value="1"/>
</dbReference>
<name>A0ABR6NE10_9SPHN</name>
<comment type="caution">
    <text evidence="19">The sequence shown here is derived from an EMBL/GenBank/DDBJ whole genome shotgun (WGS) entry which is preliminary data.</text>
</comment>
<dbReference type="PANTHER" id="PTHR11070:SF2">
    <property type="entry name" value="ATP-DEPENDENT DNA HELICASE SRS2"/>
    <property type="match status" value="1"/>
</dbReference>
<evidence type="ECO:0000256" key="4">
    <source>
        <dbReference type="ARBA" id="ARBA00022801"/>
    </source>
</evidence>
<dbReference type="PROSITE" id="PS51198">
    <property type="entry name" value="UVRD_HELICASE_ATP_BIND"/>
    <property type="match status" value="1"/>
</dbReference>
<evidence type="ECO:0000256" key="10">
    <source>
        <dbReference type="ARBA" id="ARBA00023235"/>
    </source>
</evidence>
<dbReference type="PANTHER" id="PTHR11070">
    <property type="entry name" value="UVRD / RECB / PCRA DNA HELICASE FAMILY MEMBER"/>
    <property type="match status" value="1"/>
</dbReference>
<evidence type="ECO:0000256" key="15">
    <source>
        <dbReference type="PROSITE-ProRule" id="PRU00560"/>
    </source>
</evidence>
<dbReference type="Proteomes" id="UP001138540">
    <property type="component" value="Unassembled WGS sequence"/>
</dbReference>
<keyword evidence="4 15" id="KW-0378">Hydrolase</keyword>
<keyword evidence="6" id="KW-0269">Exonuclease</keyword>
<gene>
    <name evidence="19" type="ORF">HNP60_001492</name>
</gene>
<dbReference type="InterPro" id="IPR011604">
    <property type="entry name" value="PDDEXK-like_dom_sf"/>
</dbReference>
<dbReference type="InterPro" id="IPR014016">
    <property type="entry name" value="UvrD-like_ATP-bd"/>
</dbReference>
<evidence type="ECO:0000256" key="5">
    <source>
        <dbReference type="ARBA" id="ARBA00022806"/>
    </source>
</evidence>
<keyword evidence="2 15" id="KW-0547">Nucleotide-binding</keyword>
<organism evidence="19 20">
    <name type="scientific">Sphingobium lignivorans</name>
    <dbReference type="NCBI Taxonomy" id="2735886"/>
    <lineage>
        <taxon>Bacteria</taxon>
        <taxon>Pseudomonadati</taxon>
        <taxon>Pseudomonadota</taxon>
        <taxon>Alphaproteobacteria</taxon>
        <taxon>Sphingomonadales</taxon>
        <taxon>Sphingomonadaceae</taxon>
        <taxon>Sphingobium</taxon>
    </lineage>
</organism>
<evidence type="ECO:0000256" key="12">
    <source>
        <dbReference type="ARBA" id="ARBA00034808"/>
    </source>
</evidence>
<keyword evidence="8" id="KW-0238">DNA-binding</keyword>
<accession>A0ABR6NE10</accession>
<dbReference type="EMBL" id="JACHKA010000001">
    <property type="protein sequence ID" value="MBB5985518.1"/>
    <property type="molecule type" value="Genomic_DNA"/>
</dbReference>
<keyword evidence="9" id="KW-0234">DNA repair</keyword>
<comment type="catalytic activity">
    <reaction evidence="14">
        <text>ATP + H2O = ADP + phosphate + H(+)</text>
        <dbReference type="Rhea" id="RHEA:13065"/>
        <dbReference type="ChEBI" id="CHEBI:15377"/>
        <dbReference type="ChEBI" id="CHEBI:15378"/>
        <dbReference type="ChEBI" id="CHEBI:30616"/>
        <dbReference type="ChEBI" id="CHEBI:43474"/>
        <dbReference type="ChEBI" id="CHEBI:456216"/>
        <dbReference type="EC" id="5.6.2.4"/>
    </reaction>
</comment>
<feature type="domain" description="UvrD-like helicase C-terminal" evidence="18">
    <location>
        <begin position="544"/>
        <end position="810"/>
    </location>
</feature>
<keyword evidence="5 15" id="KW-0347">Helicase</keyword>